<accession>A0ABW3URP1</accession>
<keyword evidence="3" id="KW-0804">Transcription</keyword>
<evidence type="ECO:0000256" key="1">
    <source>
        <dbReference type="ARBA" id="ARBA00023015"/>
    </source>
</evidence>
<dbReference type="PRINTS" id="PR00598">
    <property type="entry name" value="HTHMARR"/>
</dbReference>
<dbReference type="Proteomes" id="UP001597180">
    <property type="component" value="Unassembled WGS sequence"/>
</dbReference>
<feature type="domain" description="HTH marR-type" evidence="4">
    <location>
        <begin position="7"/>
        <end position="139"/>
    </location>
</feature>
<comment type="caution">
    <text evidence="5">The sequence shown here is derived from an EMBL/GenBank/DDBJ whole genome shotgun (WGS) entry which is preliminary data.</text>
</comment>
<dbReference type="PROSITE" id="PS50995">
    <property type="entry name" value="HTH_MARR_2"/>
    <property type="match status" value="1"/>
</dbReference>
<dbReference type="PANTHER" id="PTHR42756:SF1">
    <property type="entry name" value="TRANSCRIPTIONAL REPRESSOR OF EMRAB OPERON"/>
    <property type="match status" value="1"/>
</dbReference>
<keyword evidence="2" id="KW-0238">DNA-binding</keyword>
<sequence>MPFYDLDASFGFLLGKAYRRMSQLLLLRFKPYNITPEQWTILCRLQGNDGISQKELAARADKDPPTTTRILDVLERKGYVRREMNAEDRRSFCVYSTPLGKELAEKLVPIEIQALQDAAGDIPYAQLELLKQLLLQIGRTAEQLHDSQVQDK</sequence>
<gene>
    <name evidence="5" type="ORF">ACFQ4B_26040</name>
</gene>
<dbReference type="InterPro" id="IPR036388">
    <property type="entry name" value="WH-like_DNA-bd_sf"/>
</dbReference>
<dbReference type="PANTHER" id="PTHR42756">
    <property type="entry name" value="TRANSCRIPTIONAL REGULATOR, MARR"/>
    <property type="match status" value="1"/>
</dbReference>
<dbReference type="Pfam" id="PF01047">
    <property type="entry name" value="MarR"/>
    <property type="match status" value="1"/>
</dbReference>
<evidence type="ECO:0000313" key="5">
    <source>
        <dbReference type="EMBL" id="MFD1223587.1"/>
    </source>
</evidence>
<name>A0ABW3URP1_9BACL</name>
<evidence type="ECO:0000313" key="6">
    <source>
        <dbReference type="Proteomes" id="UP001597180"/>
    </source>
</evidence>
<dbReference type="InterPro" id="IPR000835">
    <property type="entry name" value="HTH_MarR-typ"/>
</dbReference>
<proteinExistence type="predicted"/>
<keyword evidence="6" id="KW-1185">Reference proteome</keyword>
<dbReference type="SUPFAM" id="SSF46785">
    <property type="entry name" value="Winged helix' DNA-binding domain"/>
    <property type="match status" value="1"/>
</dbReference>
<dbReference type="EMBL" id="JBHTLU010000035">
    <property type="protein sequence ID" value="MFD1223587.1"/>
    <property type="molecule type" value="Genomic_DNA"/>
</dbReference>
<evidence type="ECO:0000259" key="4">
    <source>
        <dbReference type="PROSITE" id="PS50995"/>
    </source>
</evidence>
<dbReference type="SMART" id="SM00347">
    <property type="entry name" value="HTH_MARR"/>
    <property type="match status" value="1"/>
</dbReference>
<evidence type="ECO:0000256" key="2">
    <source>
        <dbReference type="ARBA" id="ARBA00023125"/>
    </source>
</evidence>
<keyword evidence="1" id="KW-0805">Transcription regulation</keyword>
<reference evidence="6" key="1">
    <citation type="journal article" date="2019" name="Int. J. Syst. Evol. Microbiol.">
        <title>The Global Catalogue of Microorganisms (GCM) 10K type strain sequencing project: providing services to taxonomists for standard genome sequencing and annotation.</title>
        <authorList>
            <consortium name="The Broad Institute Genomics Platform"/>
            <consortium name="The Broad Institute Genome Sequencing Center for Infectious Disease"/>
            <person name="Wu L."/>
            <person name="Ma J."/>
        </authorList>
    </citation>
    <scope>NUCLEOTIDE SEQUENCE [LARGE SCALE GENOMIC DNA]</scope>
    <source>
        <strain evidence="6">CCUG 53270</strain>
    </source>
</reference>
<evidence type="ECO:0000256" key="3">
    <source>
        <dbReference type="ARBA" id="ARBA00023163"/>
    </source>
</evidence>
<dbReference type="RefSeq" id="WP_225947848.1">
    <property type="nucleotide sequence ID" value="NZ_BAABJG010000024.1"/>
</dbReference>
<dbReference type="Gene3D" id="1.10.10.10">
    <property type="entry name" value="Winged helix-like DNA-binding domain superfamily/Winged helix DNA-binding domain"/>
    <property type="match status" value="1"/>
</dbReference>
<organism evidence="5 6">
    <name type="scientific">Paenibacillus vulneris</name>
    <dbReference type="NCBI Taxonomy" id="1133364"/>
    <lineage>
        <taxon>Bacteria</taxon>
        <taxon>Bacillati</taxon>
        <taxon>Bacillota</taxon>
        <taxon>Bacilli</taxon>
        <taxon>Bacillales</taxon>
        <taxon>Paenibacillaceae</taxon>
        <taxon>Paenibacillus</taxon>
    </lineage>
</organism>
<protein>
    <submittedName>
        <fullName evidence="5">MarR family winged helix-turn-helix transcriptional regulator</fullName>
    </submittedName>
</protein>
<dbReference type="InterPro" id="IPR036390">
    <property type="entry name" value="WH_DNA-bd_sf"/>
</dbReference>